<keyword evidence="1" id="KW-0001">2Fe-2S</keyword>
<dbReference type="NCBIfam" id="TIGR00365">
    <property type="entry name" value="Grx4 family monothiol glutaredoxin"/>
    <property type="match status" value="1"/>
</dbReference>
<organism evidence="7">
    <name type="scientific">uncultured Stenotrophomonas sp</name>
    <dbReference type="NCBI Taxonomy" id="165438"/>
    <lineage>
        <taxon>Bacteria</taxon>
        <taxon>Pseudomonadati</taxon>
        <taxon>Pseudomonadota</taxon>
        <taxon>Gammaproteobacteria</taxon>
        <taxon>Lysobacterales</taxon>
        <taxon>Lysobacteraceae</taxon>
        <taxon>Stenotrophomonas</taxon>
        <taxon>environmental samples</taxon>
    </lineage>
</organism>
<feature type="domain" description="Rhodanese" evidence="6">
    <location>
        <begin position="237"/>
        <end position="325"/>
    </location>
</feature>
<dbReference type="SUPFAM" id="SSF89360">
    <property type="entry name" value="HesB-like domain"/>
    <property type="match status" value="1"/>
</dbReference>
<dbReference type="InterPro" id="IPR036873">
    <property type="entry name" value="Rhodanese-like_dom_sf"/>
</dbReference>
<dbReference type="GO" id="GO:0046872">
    <property type="term" value="F:metal ion binding"/>
    <property type="evidence" value="ECO:0007669"/>
    <property type="project" value="UniProtKB-KW"/>
</dbReference>
<evidence type="ECO:0000256" key="3">
    <source>
        <dbReference type="ARBA" id="ARBA00023004"/>
    </source>
</evidence>
<reference evidence="7" key="1">
    <citation type="submission" date="2016-03" db="EMBL/GenBank/DDBJ databases">
        <authorList>
            <person name="Ploux O."/>
        </authorList>
    </citation>
    <scope>NUCLEOTIDE SEQUENCE</scope>
    <source>
        <strain evidence="7">UC10</strain>
    </source>
</reference>
<dbReference type="SUPFAM" id="SSF52833">
    <property type="entry name" value="Thioredoxin-like"/>
    <property type="match status" value="1"/>
</dbReference>
<dbReference type="CDD" id="cd00158">
    <property type="entry name" value="RHOD"/>
    <property type="match status" value="1"/>
</dbReference>
<dbReference type="InterPro" id="IPR036249">
    <property type="entry name" value="Thioredoxin-like_sf"/>
</dbReference>
<dbReference type="PANTHER" id="PTHR10293">
    <property type="entry name" value="GLUTAREDOXIN FAMILY MEMBER"/>
    <property type="match status" value="1"/>
</dbReference>
<dbReference type="PANTHER" id="PTHR10293:SF16">
    <property type="entry name" value="GLUTAREDOXIN-RELATED PROTEIN 5, MITOCHONDRIAL"/>
    <property type="match status" value="1"/>
</dbReference>
<gene>
    <name evidence="7" type="ORF">STPYR_13053</name>
</gene>
<evidence type="ECO:0000256" key="4">
    <source>
        <dbReference type="ARBA" id="ARBA00023014"/>
    </source>
</evidence>
<dbReference type="EMBL" id="FLTS01000001">
    <property type="protein sequence ID" value="SBV38103.1"/>
    <property type="molecule type" value="Genomic_DNA"/>
</dbReference>
<dbReference type="Gene3D" id="3.40.30.10">
    <property type="entry name" value="Glutaredoxin"/>
    <property type="match status" value="1"/>
</dbReference>
<dbReference type="PROSITE" id="PS51354">
    <property type="entry name" value="GLUTAREDOXIN_2"/>
    <property type="match status" value="1"/>
</dbReference>
<dbReference type="InterPro" id="IPR002109">
    <property type="entry name" value="Glutaredoxin"/>
</dbReference>
<dbReference type="Pfam" id="PF00462">
    <property type="entry name" value="Glutaredoxin"/>
    <property type="match status" value="1"/>
</dbReference>
<keyword evidence="3" id="KW-0408">Iron</keyword>
<evidence type="ECO:0000256" key="2">
    <source>
        <dbReference type="ARBA" id="ARBA00022723"/>
    </source>
</evidence>
<dbReference type="AlphaFoldDB" id="A0A1Y5Q788"/>
<dbReference type="Pfam" id="PF00581">
    <property type="entry name" value="Rhodanese"/>
    <property type="match status" value="1"/>
</dbReference>
<keyword evidence="4" id="KW-0411">Iron-sulfur</keyword>
<evidence type="ECO:0000259" key="6">
    <source>
        <dbReference type="PROSITE" id="PS50206"/>
    </source>
</evidence>
<dbReference type="PROSITE" id="PS50206">
    <property type="entry name" value="RHODANESE_3"/>
    <property type="match status" value="1"/>
</dbReference>
<keyword evidence="2" id="KW-0479">Metal-binding</keyword>
<keyword evidence="5" id="KW-0676">Redox-active center</keyword>
<dbReference type="GO" id="GO:0051537">
    <property type="term" value="F:2 iron, 2 sulfur cluster binding"/>
    <property type="evidence" value="ECO:0007669"/>
    <property type="project" value="UniProtKB-KW"/>
</dbReference>
<dbReference type="Gene3D" id="3.40.250.10">
    <property type="entry name" value="Rhodanese-like domain"/>
    <property type="match status" value="1"/>
</dbReference>
<dbReference type="SMART" id="SM00450">
    <property type="entry name" value="RHOD"/>
    <property type="match status" value="1"/>
</dbReference>
<evidence type="ECO:0000256" key="1">
    <source>
        <dbReference type="ARBA" id="ARBA00022714"/>
    </source>
</evidence>
<dbReference type="InterPro" id="IPR001763">
    <property type="entry name" value="Rhodanese-like_dom"/>
</dbReference>
<protein>
    <submittedName>
        <fullName evidence="7">Grx4 family monothiol glutaredoxin</fullName>
    </submittedName>
</protein>
<evidence type="ECO:0000313" key="7">
    <source>
        <dbReference type="EMBL" id="SBV38103.1"/>
    </source>
</evidence>
<dbReference type="Gene3D" id="2.60.300.12">
    <property type="entry name" value="HesB-like domain"/>
    <property type="match status" value="1"/>
</dbReference>
<dbReference type="InterPro" id="IPR004480">
    <property type="entry name" value="Monothiol_GRX-rel"/>
</dbReference>
<sequence>MMPCSVESLSVSDYFHEFTMSLDPALRTRIESLLGANRAVLFMKGQPSMPQCGFSAKAVGALQDLGVDFAHVNVLADQEIREGIKLYGDWPTIPQLYVDGELVGGSDIILQMAGSGELSNLLGLAPPDRTPPSITITPAAVEMLKGALADAPGAALQLGIDARFQPNFQLAPFDANAIAAESNGLRVQFDTASARRAEGITIDWVDDIRGKGLAIDNPNAPRPVQELDVRSVDDQLRAGTLTVVDVRPADERAIAAIAAPFETFDGDSRARLEALPKDTPLAFMCHKGGRSAQAAEEFRTLGFTRVSNVTGGIDAWAQEVDNGVPRY</sequence>
<name>A0A1Y5Q788_9GAMM</name>
<dbReference type="SUPFAM" id="SSF52821">
    <property type="entry name" value="Rhodanese/Cell cycle control phosphatase"/>
    <property type="match status" value="1"/>
</dbReference>
<proteinExistence type="predicted"/>
<dbReference type="InterPro" id="IPR035903">
    <property type="entry name" value="HesB-like_dom_sf"/>
</dbReference>
<accession>A0A1Y5Q788</accession>
<evidence type="ECO:0000256" key="5">
    <source>
        <dbReference type="ARBA" id="ARBA00023284"/>
    </source>
</evidence>
<dbReference type="CDD" id="cd03028">
    <property type="entry name" value="GRX_PICOT_like"/>
    <property type="match status" value="1"/>
</dbReference>
<dbReference type="InterPro" id="IPR033658">
    <property type="entry name" value="GRX_PICOT-like"/>
</dbReference>